<organism evidence="13">
    <name type="scientific">Clastoptera arizonana</name>
    <name type="common">Arizona spittle bug</name>
    <dbReference type="NCBI Taxonomy" id="38151"/>
    <lineage>
        <taxon>Eukaryota</taxon>
        <taxon>Metazoa</taxon>
        <taxon>Ecdysozoa</taxon>
        <taxon>Arthropoda</taxon>
        <taxon>Hexapoda</taxon>
        <taxon>Insecta</taxon>
        <taxon>Pterygota</taxon>
        <taxon>Neoptera</taxon>
        <taxon>Paraneoptera</taxon>
        <taxon>Hemiptera</taxon>
        <taxon>Auchenorrhyncha</taxon>
        <taxon>Cercopoidea</taxon>
        <taxon>Clastopteridae</taxon>
        <taxon>Clastoptera</taxon>
    </lineage>
</organism>
<comment type="subunit">
    <text evidence="11">Component of the ubiquinol-cytochrome c oxidoreductase (cytochrome b-c1 complex, complex III, CIII), a multisubunit enzyme composed of 11 subunits. The complex is composed of 3 respiratory subunits cytochrome b, cytochrome c1 and Rieske protein UQCRFS1, 2 core protein subunits UQCRC1/QCR1 and UQCRC2/QCR2, and 6 low-molecular weight protein subunits UQCRH/QCR6, UQCRB/QCR7, UQCRQ/QCR8, UQCR10/QCR9, UQCR11/QCR10 and subunit 9, the cleavage product of Rieske protein UQCRFS1. The complex exists as an obligatory dimer and forms supercomplexes (SCs) in the inner mitochondrial membrane with NADH-ubiquinone oxidoreductase (complex I, CI) and cytochrome c oxidase (complex IV, CIV), resulting in different assemblies (supercomplex SCI(1)III(2)IV(1) and megacomplex MCI(2)III(2)IV(2)).</text>
</comment>
<keyword evidence="8 12" id="KW-0496">Mitochondrion</keyword>
<comment type="subunit">
    <text evidence="10">Component of the ubiquinol-cytochrome c oxidoreductase (cytochrome b-c1 complex, complex III, CIII), a multisubunit enzyme composed of 3 respiratory subunits cytochrome b, cytochrome c1 and Rieske protein, 2 core protein subunits, and additional low-molecular weight protein subunits. The complex exists as an obligatory dimer and forms supercomplexes (SCs) in the inner mitochondrial membrane with cytochrome c oxidase (complex IV, CIV).</text>
</comment>
<protein>
    <recommendedName>
        <fullName evidence="3 12">Cytochrome b-c1 complex subunit 7</fullName>
    </recommendedName>
</protein>
<dbReference type="InterPro" id="IPR036544">
    <property type="entry name" value="QCR7_sf"/>
</dbReference>
<dbReference type="PANTHER" id="PTHR12022">
    <property type="entry name" value="UBIQUINOL-CYTOCHROME C REDUCTASE COMPLEX 14 KD PROTEIN"/>
    <property type="match status" value="1"/>
</dbReference>
<evidence type="ECO:0000256" key="10">
    <source>
        <dbReference type="ARBA" id="ARBA00038521"/>
    </source>
</evidence>
<dbReference type="GO" id="GO:0006122">
    <property type="term" value="P:mitochondrial electron transport, ubiquinol to cytochrome c"/>
    <property type="evidence" value="ECO:0007669"/>
    <property type="project" value="InterPro"/>
</dbReference>
<dbReference type="FunFam" id="1.10.1090.10:FF:000001">
    <property type="entry name" value="Cytochrome b-c1 complex subunit 7"/>
    <property type="match status" value="1"/>
</dbReference>
<dbReference type="GO" id="GO:0045275">
    <property type="term" value="C:respiratory chain complex III"/>
    <property type="evidence" value="ECO:0007669"/>
    <property type="project" value="InterPro"/>
</dbReference>
<name>A0A1B6CMA0_9HEMI</name>
<sequence length="112" mass="13561">MASKAVKKLPPGLLGTLKQWAYNTSGFCQLGLRHDDCLYQTEDVKEALRRLPSHMVDQRNYRVMRAFQLSVQRTILPRDQWTKYEEDEHYLEPYIKEVVRERREKEEWNKLY</sequence>
<comment type="function">
    <text evidence="12">Component of the ubiquinol-cytochrome c oxidoreductase, a multisubunit transmembrane complex that is part of the mitochondrial electron transport chain which drives oxidative phosphorylation.</text>
</comment>
<dbReference type="SUPFAM" id="SSF81524">
    <property type="entry name" value="14 kDa protein of cytochrome bc1 complex (Ubiquinol-cytochrome c reductase)"/>
    <property type="match status" value="1"/>
</dbReference>
<keyword evidence="9 12" id="KW-0472">Membrane</keyword>
<proteinExistence type="inferred from homology"/>
<keyword evidence="7 12" id="KW-0249">Electron transport</keyword>
<evidence type="ECO:0000256" key="3">
    <source>
        <dbReference type="ARBA" id="ARBA00016323"/>
    </source>
</evidence>
<dbReference type="PIRSF" id="PIRSF000022">
    <property type="entry name" value="Bc1_14K"/>
    <property type="match status" value="1"/>
</dbReference>
<evidence type="ECO:0000256" key="9">
    <source>
        <dbReference type="ARBA" id="ARBA00023136"/>
    </source>
</evidence>
<evidence type="ECO:0000256" key="1">
    <source>
        <dbReference type="ARBA" id="ARBA00004443"/>
    </source>
</evidence>
<dbReference type="InterPro" id="IPR003197">
    <property type="entry name" value="QCR7"/>
</dbReference>
<gene>
    <name evidence="13" type="ORF">g.2391</name>
</gene>
<evidence type="ECO:0000256" key="5">
    <source>
        <dbReference type="ARBA" id="ARBA00022660"/>
    </source>
</evidence>
<evidence type="ECO:0000256" key="8">
    <source>
        <dbReference type="ARBA" id="ARBA00023128"/>
    </source>
</evidence>
<evidence type="ECO:0000256" key="4">
    <source>
        <dbReference type="ARBA" id="ARBA00022448"/>
    </source>
</evidence>
<evidence type="ECO:0000256" key="7">
    <source>
        <dbReference type="ARBA" id="ARBA00022982"/>
    </source>
</evidence>
<dbReference type="AlphaFoldDB" id="A0A1B6CMA0"/>
<comment type="subcellular location">
    <subcellularLocation>
        <location evidence="1">Mitochondrion inner membrane</location>
        <topology evidence="1">Peripheral membrane protein</topology>
        <orientation evidence="1">Matrix side</orientation>
    </subcellularLocation>
</comment>
<reference evidence="13" key="1">
    <citation type="submission" date="2015-12" db="EMBL/GenBank/DDBJ databases">
        <title>De novo transcriptome assembly of four potential Pierce s Disease insect vectors from Arizona vineyards.</title>
        <authorList>
            <person name="Tassone E.E."/>
        </authorList>
    </citation>
    <scope>NUCLEOTIDE SEQUENCE</scope>
</reference>
<dbReference type="EMBL" id="GEDC01022709">
    <property type="protein sequence ID" value="JAS14589.1"/>
    <property type="molecule type" value="Transcribed_RNA"/>
</dbReference>
<accession>A0A1B6CMA0</accession>
<keyword evidence="6 12" id="KW-0999">Mitochondrion inner membrane</keyword>
<evidence type="ECO:0000256" key="2">
    <source>
        <dbReference type="ARBA" id="ARBA00008554"/>
    </source>
</evidence>
<dbReference type="GO" id="GO:0005743">
    <property type="term" value="C:mitochondrial inner membrane"/>
    <property type="evidence" value="ECO:0007669"/>
    <property type="project" value="UniProtKB-SubCell"/>
</dbReference>
<evidence type="ECO:0000256" key="11">
    <source>
        <dbReference type="ARBA" id="ARBA00046393"/>
    </source>
</evidence>
<dbReference type="PANTHER" id="PTHR12022:SF0">
    <property type="entry name" value="CYTOCHROME B-C1 COMPLEX SUBUNIT 7"/>
    <property type="match status" value="1"/>
</dbReference>
<dbReference type="Gene3D" id="1.10.1090.10">
    <property type="entry name" value="Cytochrome b-c1 complex subunit 7"/>
    <property type="match status" value="1"/>
</dbReference>
<keyword evidence="5 12" id="KW-0679">Respiratory chain</keyword>
<comment type="similarity">
    <text evidence="2 12">Belongs to the UQCRB/QCR7 family.</text>
</comment>
<keyword evidence="4 12" id="KW-0813">Transport</keyword>
<dbReference type="Pfam" id="PF02271">
    <property type="entry name" value="UCR_14kD"/>
    <property type="match status" value="1"/>
</dbReference>
<evidence type="ECO:0000313" key="13">
    <source>
        <dbReference type="EMBL" id="JAS14589.1"/>
    </source>
</evidence>
<evidence type="ECO:0000256" key="12">
    <source>
        <dbReference type="PIRNR" id="PIRNR000022"/>
    </source>
</evidence>
<evidence type="ECO:0000256" key="6">
    <source>
        <dbReference type="ARBA" id="ARBA00022792"/>
    </source>
</evidence>